<proteinExistence type="predicted"/>
<dbReference type="RefSeq" id="WP_110201763.1">
    <property type="nucleotide sequence ID" value="NZ_QICH01000003.1"/>
</dbReference>
<name>A0A318D223_9GAMM</name>
<sequence length="585" mass="63242">MKKLLIIIVIAVAIAAGVYFFKGGKVDLLGGNSLPSENAVLEYVPADTVFFAGSVEPLDFAKTLEMSSKMGFDTSAMMGSGINELKADLGDAPDAARIMVGLYDKYLTAVKTKSLKELGLRNEVNMAIYTVGVLPVARMELDGSDTFANLLSSLEKEHSVNAKVNTVNGVEYREYNFDNHDEQVPTMVIAINDNQAVITVNTALEDAKDLQVTLSEKPATNILEGGALNELASDNGYLGYSIFMMDNLAIVDGLTNPSANAFGKSLQDLQVAYGAGNEMQDIQTPACNAEFTALTGNWPILSAGYTKFDSSNASYKMVLKGANADLLDTLGQMRGHISDNVSKDDYVMSFGIGLDMDQLVPTITTVWESLTKEDFTCPPLVEMQAGLRQSNPMMLGMMSGMFAGIKGVGFSIVDMKEDALANMDRNPMAFMQDSQMLITVTAEKPQNLLKSMGMYAPELAQLQLEDGGEPQSIQSGMGADAKIALRGNDLVMLMGNTDGLIDNVESNGSLEKNGIMSFTMDFKKYMGLLEQMMASAADNSYGSEKEMLEQQKELFSEMKNVDGVIKSSFDINNEGVVIDSSFQAK</sequence>
<dbReference type="AlphaFoldDB" id="A0A318D223"/>
<dbReference type="EMBL" id="QICH01000003">
    <property type="protein sequence ID" value="PXF62863.1"/>
    <property type="molecule type" value="Genomic_DNA"/>
</dbReference>
<dbReference type="OrthoDB" id="5750169at2"/>
<gene>
    <name evidence="1" type="ORF">DL796_11155</name>
</gene>
<reference evidence="1 2" key="1">
    <citation type="submission" date="2018-05" db="EMBL/GenBank/DDBJ databases">
        <title>Kangiella spongicola genome sequence.</title>
        <authorList>
            <person name="Maclea K.S."/>
            <person name="Goen A.E."/>
            <person name="Kelley C."/>
            <person name="Underriner A."/>
            <person name="Silverwood T."/>
            <person name="Trachtenberg A.M."/>
        </authorList>
    </citation>
    <scope>NUCLEOTIDE SEQUENCE [LARGE SCALE GENOMIC DNA]</scope>
    <source>
        <strain evidence="1 2">ATCC BAA-2076</strain>
    </source>
</reference>
<keyword evidence="2" id="KW-1185">Reference proteome</keyword>
<evidence type="ECO:0000313" key="1">
    <source>
        <dbReference type="EMBL" id="PXF62863.1"/>
    </source>
</evidence>
<evidence type="ECO:0000313" key="2">
    <source>
        <dbReference type="Proteomes" id="UP000247689"/>
    </source>
</evidence>
<evidence type="ECO:0008006" key="3">
    <source>
        <dbReference type="Google" id="ProtNLM"/>
    </source>
</evidence>
<protein>
    <recommendedName>
        <fullName evidence="3">DUF3352 domain-containing protein</fullName>
    </recommendedName>
</protein>
<dbReference type="Proteomes" id="UP000247689">
    <property type="component" value="Unassembled WGS sequence"/>
</dbReference>
<accession>A0A318D223</accession>
<organism evidence="1 2">
    <name type="scientific">Kangiella spongicola</name>
    <dbReference type="NCBI Taxonomy" id="796379"/>
    <lineage>
        <taxon>Bacteria</taxon>
        <taxon>Pseudomonadati</taxon>
        <taxon>Pseudomonadota</taxon>
        <taxon>Gammaproteobacteria</taxon>
        <taxon>Kangiellales</taxon>
        <taxon>Kangiellaceae</taxon>
        <taxon>Kangiella</taxon>
    </lineage>
</organism>
<comment type="caution">
    <text evidence="1">The sequence shown here is derived from an EMBL/GenBank/DDBJ whole genome shotgun (WGS) entry which is preliminary data.</text>
</comment>